<evidence type="ECO:0000313" key="3">
    <source>
        <dbReference type="EMBL" id="CAD8929514.1"/>
    </source>
</evidence>
<organism evidence="3">
    <name type="scientific">Cyclophora tenuis</name>
    <name type="common">Marine diatom</name>
    <dbReference type="NCBI Taxonomy" id="216820"/>
    <lineage>
        <taxon>Eukaryota</taxon>
        <taxon>Sar</taxon>
        <taxon>Stramenopiles</taxon>
        <taxon>Ochrophyta</taxon>
        <taxon>Bacillariophyta</taxon>
        <taxon>Fragilariophyceae</taxon>
        <taxon>Fragilariophycidae</taxon>
        <taxon>Cyclophorales</taxon>
        <taxon>Cyclophoraceae</taxon>
        <taxon>Cyclophora</taxon>
    </lineage>
</organism>
<dbReference type="PANTHER" id="PTHR12771:SF56">
    <property type="entry name" value="CED-12"/>
    <property type="match status" value="1"/>
</dbReference>
<feature type="region of interest" description="Disordered" evidence="1">
    <location>
        <begin position="451"/>
        <end position="471"/>
    </location>
</feature>
<protein>
    <recommendedName>
        <fullName evidence="2">ELMO domain-containing protein</fullName>
    </recommendedName>
</protein>
<feature type="compositionally biased region" description="Basic and acidic residues" evidence="1">
    <location>
        <begin position="414"/>
        <end position="424"/>
    </location>
</feature>
<accession>A0A7S1CV80</accession>
<name>A0A7S1CV80_CYCTE</name>
<evidence type="ECO:0000259" key="2">
    <source>
        <dbReference type="PROSITE" id="PS51335"/>
    </source>
</evidence>
<dbReference type="EMBL" id="HBFW01000836">
    <property type="protein sequence ID" value="CAD8929514.1"/>
    <property type="molecule type" value="Transcribed_RNA"/>
</dbReference>
<feature type="compositionally biased region" description="Acidic residues" evidence="1">
    <location>
        <begin position="455"/>
        <end position="465"/>
    </location>
</feature>
<feature type="domain" description="ELMO" evidence="2">
    <location>
        <begin position="87"/>
        <end position="293"/>
    </location>
</feature>
<reference evidence="3" key="1">
    <citation type="submission" date="2021-01" db="EMBL/GenBank/DDBJ databases">
        <authorList>
            <person name="Corre E."/>
            <person name="Pelletier E."/>
            <person name="Niang G."/>
            <person name="Scheremetjew M."/>
            <person name="Finn R."/>
            <person name="Kale V."/>
            <person name="Holt S."/>
            <person name="Cochrane G."/>
            <person name="Meng A."/>
            <person name="Brown T."/>
            <person name="Cohen L."/>
        </authorList>
    </citation>
    <scope>NUCLEOTIDE SEQUENCE</scope>
    <source>
        <strain evidence="3">ECT3854</strain>
    </source>
</reference>
<dbReference type="PANTHER" id="PTHR12771">
    <property type="entry name" value="ENGULFMENT AND CELL MOTILITY"/>
    <property type="match status" value="1"/>
</dbReference>
<dbReference type="AlphaFoldDB" id="A0A7S1CV80"/>
<feature type="compositionally biased region" description="Polar residues" evidence="1">
    <location>
        <begin position="336"/>
        <end position="346"/>
    </location>
</feature>
<feature type="region of interest" description="Disordered" evidence="1">
    <location>
        <begin position="358"/>
        <end position="436"/>
    </location>
</feature>
<dbReference type="InterPro" id="IPR006816">
    <property type="entry name" value="ELMO_dom"/>
</dbReference>
<evidence type="ECO:0000256" key="1">
    <source>
        <dbReference type="SAM" id="MobiDB-lite"/>
    </source>
</evidence>
<dbReference type="InterPro" id="IPR050868">
    <property type="entry name" value="ELMO_domain-containing"/>
</dbReference>
<proteinExistence type="predicted"/>
<dbReference type="PROSITE" id="PS51335">
    <property type="entry name" value="ELMO"/>
    <property type="match status" value="1"/>
</dbReference>
<dbReference type="Pfam" id="PF04727">
    <property type="entry name" value="ELMO_CED12"/>
    <property type="match status" value="1"/>
</dbReference>
<feature type="region of interest" description="Disordered" evidence="1">
    <location>
        <begin position="324"/>
        <end position="346"/>
    </location>
</feature>
<gene>
    <name evidence="3" type="ORF">CTEN0397_LOCUS532</name>
</gene>
<sequence length="471" mass="52714">MAIGNTGRAIGNLLPTTTIQNLTQRKYTLPDKTVASQVLMYRQLLHTKCRPGLRLSRPYQATDAQKAVLHMPWWEQGIEDSGKMVISYDNLIVRLWMNGAIMPFSDLMGDVQTLIDDKGMPPIPHPHWVDRLGFQQHDPVTDFRSGGVLSLAMMVHMVESCMPTVKRFYDGGDAQVLPFGITSINVTDMLAKFLMLAKNVDRMEALMSQKPFWRMFADPNAILAVQDIAMNMMCDVVVELKREKTAKRINRTDAGNENDATQPKMPMEDADEVTVFDFPQILEKTERRVRDDLLGAGPSTVDELKSIAGRLRLRYQAQIEAKEWRAELPPPREQLRQATGQAVSTATNAAAGMLERIKSNTSKLAPPNFGLARPKQGEEEGEEPKQATQEESAKEASETMNQTEDSNDDDDDKVEERSKAKTIEEMLFGDDNDSSDVLVDDATKEVMSAAANFSIDDDDDDEVDLDQMLSP</sequence>